<evidence type="ECO:0000313" key="3">
    <source>
        <dbReference type="Proteomes" id="UP000059188"/>
    </source>
</evidence>
<name>A0A0B7F1W9_THACB</name>
<dbReference type="Proteomes" id="UP000059188">
    <property type="component" value="Unassembled WGS sequence"/>
</dbReference>
<dbReference type="AlphaFoldDB" id="A0A0B7F1W9"/>
<protein>
    <submittedName>
        <fullName evidence="2">Uncharacterized protein</fullName>
    </submittedName>
</protein>
<evidence type="ECO:0000256" key="1">
    <source>
        <dbReference type="SAM" id="MobiDB-lite"/>
    </source>
</evidence>
<feature type="region of interest" description="Disordered" evidence="1">
    <location>
        <begin position="1"/>
        <end position="23"/>
    </location>
</feature>
<sequence length="72" mass="8037">MLGHLASARSLPGPELRRSKSRLTKSRAECTEVTVPLRTCTVWLVARVESQHGLSRQGLDESRPPCHHVTFC</sequence>
<evidence type="ECO:0000313" key="2">
    <source>
        <dbReference type="EMBL" id="CEL51495.1"/>
    </source>
</evidence>
<proteinExistence type="predicted"/>
<dbReference type="EMBL" id="LN679100">
    <property type="protein sequence ID" value="CEL51495.1"/>
    <property type="molecule type" value="Genomic_DNA"/>
</dbReference>
<organism evidence="2 3">
    <name type="scientific">Thanatephorus cucumeris (strain AG1-IB / isolate 7/3/14)</name>
    <name type="common">Lettuce bottom rot fungus</name>
    <name type="synonym">Rhizoctonia solani</name>
    <dbReference type="NCBI Taxonomy" id="1108050"/>
    <lineage>
        <taxon>Eukaryota</taxon>
        <taxon>Fungi</taxon>
        <taxon>Dikarya</taxon>
        <taxon>Basidiomycota</taxon>
        <taxon>Agaricomycotina</taxon>
        <taxon>Agaricomycetes</taxon>
        <taxon>Cantharellales</taxon>
        <taxon>Ceratobasidiaceae</taxon>
        <taxon>Rhizoctonia</taxon>
        <taxon>Rhizoctonia solani AG-1</taxon>
    </lineage>
</organism>
<reference evidence="2 3" key="1">
    <citation type="submission" date="2014-11" db="EMBL/GenBank/DDBJ databases">
        <authorList>
            <person name="Wibberg Daniel"/>
        </authorList>
    </citation>
    <scope>NUCLEOTIDE SEQUENCE [LARGE SCALE GENOMIC DNA]</scope>
    <source>
        <strain evidence="2">Rhizoctonia solani AG1-IB 7/3/14</strain>
    </source>
</reference>
<accession>A0A0B7F1W9</accession>
<gene>
    <name evidence="2" type="ORF">RSOLAG1IB_00030</name>
</gene>
<keyword evidence="3" id="KW-1185">Reference proteome</keyword>